<keyword evidence="3" id="KW-1185">Reference proteome</keyword>
<feature type="compositionally biased region" description="Polar residues" evidence="1">
    <location>
        <begin position="25"/>
        <end position="35"/>
    </location>
</feature>
<feature type="compositionally biased region" description="Basic and acidic residues" evidence="1">
    <location>
        <begin position="96"/>
        <end position="114"/>
    </location>
</feature>
<accession>A0A9P4PED9</accession>
<feature type="region of interest" description="Disordered" evidence="1">
    <location>
        <begin position="50"/>
        <end position="114"/>
    </location>
</feature>
<dbReference type="EMBL" id="MU001504">
    <property type="protein sequence ID" value="KAF2442591.1"/>
    <property type="molecule type" value="Genomic_DNA"/>
</dbReference>
<feature type="region of interest" description="Disordered" evidence="1">
    <location>
        <begin position="1"/>
        <end position="37"/>
    </location>
</feature>
<organism evidence="2 3">
    <name type="scientific">Karstenula rhodostoma CBS 690.94</name>
    <dbReference type="NCBI Taxonomy" id="1392251"/>
    <lineage>
        <taxon>Eukaryota</taxon>
        <taxon>Fungi</taxon>
        <taxon>Dikarya</taxon>
        <taxon>Ascomycota</taxon>
        <taxon>Pezizomycotina</taxon>
        <taxon>Dothideomycetes</taxon>
        <taxon>Pleosporomycetidae</taxon>
        <taxon>Pleosporales</taxon>
        <taxon>Massarineae</taxon>
        <taxon>Didymosphaeriaceae</taxon>
        <taxon>Karstenula</taxon>
    </lineage>
</organism>
<dbReference type="Proteomes" id="UP000799764">
    <property type="component" value="Unassembled WGS sequence"/>
</dbReference>
<name>A0A9P4PED9_9PLEO</name>
<proteinExistence type="predicted"/>
<evidence type="ECO:0000313" key="3">
    <source>
        <dbReference type="Proteomes" id="UP000799764"/>
    </source>
</evidence>
<comment type="caution">
    <text evidence="2">The sequence shown here is derived from an EMBL/GenBank/DDBJ whole genome shotgun (WGS) entry which is preliminary data.</text>
</comment>
<protein>
    <submittedName>
        <fullName evidence="2">Uncharacterized protein</fullName>
    </submittedName>
</protein>
<evidence type="ECO:0000256" key="1">
    <source>
        <dbReference type="SAM" id="MobiDB-lite"/>
    </source>
</evidence>
<dbReference type="AlphaFoldDB" id="A0A9P4PED9"/>
<sequence>MPNQTSSSASSTSSKNTKTQNSQTRSGMTPISTMGQGQALLLAQATLPAQAEERVVQEGEDASLSEKRRSRPSMRSALSSIKDTAKRLSFSSSASGKDDATLVGKEEKEEKRKA</sequence>
<reference evidence="2" key="1">
    <citation type="journal article" date="2020" name="Stud. Mycol.">
        <title>101 Dothideomycetes genomes: a test case for predicting lifestyles and emergence of pathogens.</title>
        <authorList>
            <person name="Haridas S."/>
            <person name="Albert R."/>
            <person name="Binder M."/>
            <person name="Bloem J."/>
            <person name="Labutti K."/>
            <person name="Salamov A."/>
            <person name="Andreopoulos B."/>
            <person name="Baker S."/>
            <person name="Barry K."/>
            <person name="Bills G."/>
            <person name="Bluhm B."/>
            <person name="Cannon C."/>
            <person name="Castanera R."/>
            <person name="Culley D."/>
            <person name="Daum C."/>
            <person name="Ezra D."/>
            <person name="Gonzalez J."/>
            <person name="Henrissat B."/>
            <person name="Kuo A."/>
            <person name="Liang C."/>
            <person name="Lipzen A."/>
            <person name="Lutzoni F."/>
            <person name="Magnuson J."/>
            <person name="Mondo S."/>
            <person name="Nolan M."/>
            <person name="Ohm R."/>
            <person name="Pangilinan J."/>
            <person name="Park H.-J."/>
            <person name="Ramirez L."/>
            <person name="Alfaro M."/>
            <person name="Sun H."/>
            <person name="Tritt A."/>
            <person name="Yoshinaga Y."/>
            <person name="Zwiers L.-H."/>
            <person name="Turgeon B."/>
            <person name="Goodwin S."/>
            <person name="Spatafora J."/>
            <person name="Crous P."/>
            <person name="Grigoriev I."/>
        </authorList>
    </citation>
    <scope>NUCLEOTIDE SEQUENCE</scope>
    <source>
        <strain evidence="2">CBS 690.94</strain>
    </source>
</reference>
<gene>
    <name evidence="2" type="ORF">P171DRAFT_434066</name>
</gene>
<feature type="compositionally biased region" description="Low complexity" evidence="1">
    <location>
        <begin position="1"/>
        <end position="24"/>
    </location>
</feature>
<evidence type="ECO:0000313" key="2">
    <source>
        <dbReference type="EMBL" id="KAF2442591.1"/>
    </source>
</evidence>